<comment type="subcellular location">
    <subcellularLocation>
        <location evidence="1">Cell membrane</location>
        <topology evidence="1">Multi-pass membrane protein</topology>
    </subcellularLocation>
</comment>
<feature type="transmembrane region" description="Helical" evidence="6">
    <location>
        <begin position="288"/>
        <end position="316"/>
    </location>
</feature>
<evidence type="ECO:0000256" key="2">
    <source>
        <dbReference type="ARBA" id="ARBA00022475"/>
    </source>
</evidence>
<keyword evidence="2" id="KW-1003">Cell membrane</keyword>
<feature type="transmembrane region" description="Helical" evidence="6">
    <location>
        <begin position="328"/>
        <end position="348"/>
    </location>
</feature>
<keyword evidence="5 6" id="KW-0472">Membrane</keyword>
<keyword evidence="3 6" id="KW-0812">Transmembrane</keyword>
<evidence type="ECO:0000256" key="1">
    <source>
        <dbReference type="ARBA" id="ARBA00004651"/>
    </source>
</evidence>
<dbReference type="GO" id="GO:0005886">
    <property type="term" value="C:plasma membrane"/>
    <property type="evidence" value="ECO:0007669"/>
    <property type="project" value="UniProtKB-SubCell"/>
</dbReference>
<organism evidence="7 8">
    <name type="scientific">Natribacillus halophilus</name>
    <dbReference type="NCBI Taxonomy" id="549003"/>
    <lineage>
        <taxon>Bacteria</taxon>
        <taxon>Bacillati</taxon>
        <taxon>Bacillota</taxon>
        <taxon>Bacilli</taxon>
        <taxon>Bacillales</taxon>
        <taxon>Bacillaceae</taxon>
        <taxon>Natribacillus</taxon>
    </lineage>
</organism>
<dbReference type="RefSeq" id="WP_176764568.1">
    <property type="nucleotide sequence ID" value="NZ_FNEN01000002.1"/>
</dbReference>
<accession>A0A1G8KGX3</accession>
<name>A0A1G8KGX3_9BACI</name>
<feature type="transmembrane region" description="Helical" evidence="6">
    <location>
        <begin position="246"/>
        <end position="268"/>
    </location>
</feature>
<evidence type="ECO:0000256" key="6">
    <source>
        <dbReference type="SAM" id="Phobius"/>
    </source>
</evidence>
<proteinExistence type="predicted"/>
<feature type="transmembrane region" description="Helical" evidence="6">
    <location>
        <begin position="41"/>
        <end position="62"/>
    </location>
</feature>
<dbReference type="Pfam" id="PF01943">
    <property type="entry name" value="Polysacc_synt"/>
    <property type="match status" value="1"/>
</dbReference>
<evidence type="ECO:0000313" key="8">
    <source>
        <dbReference type="Proteomes" id="UP000198853"/>
    </source>
</evidence>
<dbReference type="InterPro" id="IPR050833">
    <property type="entry name" value="Poly_Biosynth_Transport"/>
</dbReference>
<evidence type="ECO:0000256" key="4">
    <source>
        <dbReference type="ARBA" id="ARBA00022989"/>
    </source>
</evidence>
<gene>
    <name evidence="7" type="ORF">SAMN04488123_10269</name>
</gene>
<dbReference type="PANTHER" id="PTHR30250">
    <property type="entry name" value="PST FAMILY PREDICTED COLANIC ACID TRANSPORTER"/>
    <property type="match status" value="1"/>
</dbReference>
<keyword evidence="8" id="KW-1185">Reference proteome</keyword>
<evidence type="ECO:0000256" key="3">
    <source>
        <dbReference type="ARBA" id="ARBA00022692"/>
    </source>
</evidence>
<evidence type="ECO:0000256" key="5">
    <source>
        <dbReference type="ARBA" id="ARBA00023136"/>
    </source>
</evidence>
<feature type="transmembrane region" description="Helical" evidence="6">
    <location>
        <begin position="170"/>
        <end position="186"/>
    </location>
</feature>
<protein>
    <submittedName>
        <fullName evidence="7">Membrane protein involved in the export of O-antigen and teichoic acid</fullName>
    </submittedName>
</protein>
<dbReference type="PANTHER" id="PTHR30250:SF11">
    <property type="entry name" value="O-ANTIGEN TRANSPORTER-RELATED"/>
    <property type="match status" value="1"/>
</dbReference>
<dbReference type="InterPro" id="IPR002797">
    <property type="entry name" value="Polysacc_synth"/>
</dbReference>
<feature type="transmembrane region" description="Helical" evidence="6">
    <location>
        <begin position="360"/>
        <end position="380"/>
    </location>
</feature>
<reference evidence="7 8" key="1">
    <citation type="submission" date="2016-10" db="EMBL/GenBank/DDBJ databases">
        <authorList>
            <person name="de Groot N.N."/>
        </authorList>
    </citation>
    <scope>NUCLEOTIDE SEQUENCE [LARGE SCALE GENOMIC DNA]</scope>
    <source>
        <strain evidence="7 8">DSM 21771</strain>
    </source>
</reference>
<dbReference type="Proteomes" id="UP000198853">
    <property type="component" value="Unassembled WGS sequence"/>
</dbReference>
<feature type="transmembrane region" description="Helical" evidence="6">
    <location>
        <begin position="12"/>
        <end position="35"/>
    </location>
</feature>
<keyword evidence="4 6" id="KW-1133">Transmembrane helix</keyword>
<feature type="transmembrane region" description="Helical" evidence="6">
    <location>
        <begin position="83"/>
        <end position="104"/>
    </location>
</feature>
<feature type="transmembrane region" description="Helical" evidence="6">
    <location>
        <begin position="386"/>
        <end position="408"/>
    </location>
</feature>
<dbReference type="EMBL" id="FNEN01000002">
    <property type="protein sequence ID" value="SDI42110.1"/>
    <property type="molecule type" value="Genomic_DNA"/>
</dbReference>
<evidence type="ECO:0000313" key="7">
    <source>
        <dbReference type="EMBL" id="SDI42110.1"/>
    </source>
</evidence>
<sequence>MSKVDQLSLKENFSWNFIGSIIYSLSQFFIIIILAQMGNPVVVGLYSIGLAITTPIINLTNLQLRQIQATDTTAANYRFNDYFGLRILSGVIMLFITLLIVILSNYDIEKSIVVLLVGLTKVIDSYSDVTYGQLQQRERMDYIGKSRVIKGICTMIVMGITFYITGNLILSLIGINIVWLIIFLVYDKKNIKLFLKNVSPDFNLHNLKRLVLLALPLGIVLMLVTLNTNFPRIIVEAFLGEAALGYFASIAYLLVVGNTFIQSVGQAASPRMAKLYRNRELNDYKKIIAFLIVLGFSIGLVGFIVAVSLGEIILTLLYGSSYADYNQLLILVMIAGIFTFTSSFLGHGITAMRLFKIQPYANAISLMVTIITSFILIPIIGLNGAAYTLIIGSMTRFTLNLTVIFINLHLTYKRDIKNA</sequence>
<feature type="transmembrane region" description="Helical" evidence="6">
    <location>
        <begin position="207"/>
        <end position="226"/>
    </location>
</feature>
<dbReference type="AlphaFoldDB" id="A0A1G8KGX3"/>